<evidence type="ECO:0000256" key="1">
    <source>
        <dbReference type="ARBA" id="ARBA00006174"/>
    </source>
</evidence>
<dbReference type="InterPro" id="IPR045336">
    <property type="entry name" value="MmgE_PrpD_N"/>
</dbReference>
<organism evidence="4 5">
    <name type="scientific">Oscillibacter hominis</name>
    <dbReference type="NCBI Taxonomy" id="2763056"/>
    <lineage>
        <taxon>Bacteria</taxon>
        <taxon>Bacillati</taxon>
        <taxon>Bacillota</taxon>
        <taxon>Clostridia</taxon>
        <taxon>Eubacteriales</taxon>
        <taxon>Oscillospiraceae</taxon>
        <taxon>Oscillibacter</taxon>
    </lineage>
</organism>
<dbReference type="Pfam" id="PF03972">
    <property type="entry name" value="MmgE_PrpD_N"/>
    <property type="match status" value="1"/>
</dbReference>
<accession>A0A7G9B508</accession>
<evidence type="ECO:0000259" key="2">
    <source>
        <dbReference type="Pfam" id="PF03972"/>
    </source>
</evidence>
<protein>
    <submittedName>
        <fullName evidence="4">MmgE/PrpD family protein</fullName>
    </submittedName>
</protein>
<dbReference type="AlphaFoldDB" id="A0A7G9B508"/>
<proteinExistence type="inferred from homology"/>
<dbReference type="SUPFAM" id="SSF103378">
    <property type="entry name" value="2-methylcitrate dehydratase PrpD"/>
    <property type="match status" value="1"/>
</dbReference>
<name>A0A7G9B508_9FIRM</name>
<dbReference type="Gene3D" id="3.30.1330.120">
    <property type="entry name" value="2-methylcitrate dehydratase PrpD"/>
    <property type="match status" value="1"/>
</dbReference>
<dbReference type="InterPro" id="IPR042188">
    <property type="entry name" value="MmgE/PrpD_sf_2"/>
</dbReference>
<dbReference type="Proteomes" id="UP000515960">
    <property type="component" value="Chromosome"/>
</dbReference>
<feature type="domain" description="MmgE/PrpD N-terminal" evidence="2">
    <location>
        <begin position="5"/>
        <end position="246"/>
    </location>
</feature>
<evidence type="ECO:0000313" key="4">
    <source>
        <dbReference type="EMBL" id="QNL44639.1"/>
    </source>
</evidence>
<dbReference type="InterPro" id="IPR042183">
    <property type="entry name" value="MmgE/PrpD_sf_1"/>
</dbReference>
<dbReference type="InterPro" id="IPR036148">
    <property type="entry name" value="MmgE/PrpD_sf"/>
</dbReference>
<dbReference type="KEGG" id="ohi:H8790_00865"/>
<dbReference type="PANTHER" id="PTHR16943">
    <property type="entry name" value="2-METHYLCITRATE DEHYDRATASE-RELATED"/>
    <property type="match status" value="1"/>
</dbReference>
<gene>
    <name evidence="4" type="ORF">H8790_00865</name>
</gene>
<comment type="similarity">
    <text evidence="1">Belongs to the PrpD family.</text>
</comment>
<dbReference type="InterPro" id="IPR045337">
    <property type="entry name" value="MmgE_PrpD_C"/>
</dbReference>
<evidence type="ECO:0000313" key="5">
    <source>
        <dbReference type="Proteomes" id="UP000515960"/>
    </source>
</evidence>
<sequence length="457" mass="49782">MTRTEHIAQFVYNLKYEDLPPEVVLAAKNMIMDALSVAVGTTHVSPKDARAIWDTVEHYGGAPAATAVVTGKKMPAPFAAMANATLTHGLDFDDTHKESLCHTSASVVASALAIVEEVGGTGKDLILAAVIGFEIAVRIGMSVMPSHYARGWHSTGTHPTMAIAAMSAKMLGCDEDGIIRAIGLACSRVGSLLAYLDTGTADGNMNPGQAAFNGLLSGWAAKVGTTAHPNALEHPHGYCHVYCDEEPKLEKLDEGLGETWEILNNLPKMYPSLLASHCAIETTLRMVHRDNIRPESIKKITELTYNTVRTHFSNYDPESTMAAQFSVPYCIAVSAATGEMGLSSVTMPVIRSQAVQDMLKKVEIVSTPEVNAMYPEKFPCIITIETVDGKIYNDEQYYPKGDPMHPATQEEREDKFRMLMQSTFSAEHTEKALAVCRDLEHVADVRGFAREFVCKED</sequence>
<keyword evidence="5" id="KW-1185">Reference proteome</keyword>
<dbReference type="Pfam" id="PF19305">
    <property type="entry name" value="MmgE_PrpD_C"/>
    <property type="match status" value="1"/>
</dbReference>
<dbReference type="Gene3D" id="1.10.4100.10">
    <property type="entry name" value="2-methylcitrate dehydratase PrpD"/>
    <property type="match status" value="1"/>
</dbReference>
<dbReference type="EMBL" id="CP060490">
    <property type="protein sequence ID" value="QNL44639.1"/>
    <property type="molecule type" value="Genomic_DNA"/>
</dbReference>
<reference evidence="4 5" key="1">
    <citation type="submission" date="2020-08" db="EMBL/GenBank/DDBJ databases">
        <authorList>
            <person name="Liu C."/>
            <person name="Sun Q."/>
        </authorList>
    </citation>
    <scope>NUCLEOTIDE SEQUENCE [LARGE SCALE GENOMIC DNA]</scope>
    <source>
        <strain evidence="4 5">NSJ-62</strain>
    </source>
</reference>
<dbReference type="RefSeq" id="WP_187333225.1">
    <property type="nucleotide sequence ID" value="NZ_CP060490.1"/>
</dbReference>
<evidence type="ECO:0000259" key="3">
    <source>
        <dbReference type="Pfam" id="PF19305"/>
    </source>
</evidence>
<dbReference type="InterPro" id="IPR005656">
    <property type="entry name" value="MmgE_PrpD"/>
</dbReference>
<dbReference type="GO" id="GO:0016829">
    <property type="term" value="F:lyase activity"/>
    <property type="evidence" value="ECO:0007669"/>
    <property type="project" value="InterPro"/>
</dbReference>
<feature type="domain" description="MmgE/PrpD C-terminal" evidence="3">
    <location>
        <begin position="270"/>
        <end position="436"/>
    </location>
</feature>
<dbReference type="PANTHER" id="PTHR16943:SF8">
    <property type="entry name" value="2-METHYLCITRATE DEHYDRATASE"/>
    <property type="match status" value="1"/>
</dbReference>